<dbReference type="AlphaFoldDB" id="A0AAV2GVH2"/>
<keyword evidence="2" id="KW-1185">Reference proteome</keyword>
<accession>A0AAV2GVH2</accession>
<gene>
    <name evidence="1" type="ORF">LTRI10_LOCUS53910</name>
</gene>
<dbReference type="EMBL" id="OZ034822">
    <property type="protein sequence ID" value="CAL1414771.1"/>
    <property type="molecule type" value="Genomic_DNA"/>
</dbReference>
<proteinExistence type="predicted"/>
<reference evidence="1 2" key="1">
    <citation type="submission" date="2024-04" db="EMBL/GenBank/DDBJ databases">
        <authorList>
            <person name="Fracassetti M."/>
        </authorList>
    </citation>
    <scope>NUCLEOTIDE SEQUENCE [LARGE SCALE GENOMIC DNA]</scope>
</reference>
<organism evidence="1 2">
    <name type="scientific">Linum trigynum</name>
    <dbReference type="NCBI Taxonomy" id="586398"/>
    <lineage>
        <taxon>Eukaryota</taxon>
        <taxon>Viridiplantae</taxon>
        <taxon>Streptophyta</taxon>
        <taxon>Embryophyta</taxon>
        <taxon>Tracheophyta</taxon>
        <taxon>Spermatophyta</taxon>
        <taxon>Magnoliopsida</taxon>
        <taxon>eudicotyledons</taxon>
        <taxon>Gunneridae</taxon>
        <taxon>Pentapetalae</taxon>
        <taxon>rosids</taxon>
        <taxon>fabids</taxon>
        <taxon>Malpighiales</taxon>
        <taxon>Linaceae</taxon>
        <taxon>Linum</taxon>
    </lineage>
</organism>
<name>A0AAV2GVH2_9ROSI</name>
<sequence length="78" mass="8519">MSADFSLNVALDTKRRFDAMMELEKAKLEEAYLSVSSGNGGVPREEFGIIKLVDYSSSSSDESGVIKLVDYSSSEESD</sequence>
<dbReference type="Proteomes" id="UP001497516">
    <property type="component" value="Chromosome 9"/>
</dbReference>
<evidence type="ECO:0000313" key="2">
    <source>
        <dbReference type="Proteomes" id="UP001497516"/>
    </source>
</evidence>
<evidence type="ECO:0000313" key="1">
    <source>
        <dbReference type="EMBL" id="CAL1414771.1"/>
    </source>
</evidence>
<protein>
    <submittedName>
        <fullName evidence="1">Uncharacterized protein</fullName>
    </submittedName>
</protein>